<keyword evidence="1" id="KW-1185">Reference proteome</keyword>
<dbReference type="WBParaSite" id="L893_g13387.t1">
    <property type="protein sequence ID" value="L893_g13387.t1"/>
    <property type="gene ID" value="L893_g13387"/>
</dbReference>
<dbReference type="AlphaFoldDB" id="A0A1I7Y7Y4"/>
<proteinExistence type="predicted"/>
<dbReference type="Proteomes" id="UP000095287">
    <property type="component" value="Unplaced"/>
</dbReference>
<protein>
    <submittedName>
        <fullName evidence="2">Single-stranded DNA-binding protein</fullName>
    </submittedName>
</protein>
<name>A0A1I7Y7Y4_9BILA</name>
<organism evidence="1 2">
    <name type="scientific">Steinernema glaseri</name>
    <dbReference type="NCBI Taxonomy" id="37863"/>
    <lineage>
        <taxon>Eukaryota</taxon>
        <taxon>Metazoa</taxon>
        <taxon>Ecdysozoa</taxon>
        <taxon>Nematoda</taxon>
        <taxon>Chromadorea</taxon>
        <taxon>Rhabditida</taxon>
        <taxon>Tylenchina</taxon>
        <taxon>Panagrolaimomorpha</taxon>
        <taxon>Strongyloidoidea</taxon>
        <taxon>Steinernematidae</taxon>
        <taxon>Steinernema</taxon>
    </lineage>
</organism>
<accession>A0A1I7Y7Y4</accession>
<evidence type="ECO:0000313" key="2">
    <source>
        <dbReference type="WBParaSite" id="L893_g13387.t1"/>
    </source>
</evidence>
<evidence type="ECO:0000313" key="1">
    <source>
        <dbReference type="Proteomes" id="UP000095287"/>
    </source>
</evidence>
<reference evidence="2" key="1">
    <citation type="submission" date="2016-11" db="UniProtKB">
        <authorList>
            <consortium name="WormBaseParasite"/>
        </authorList>
    </citation>
    <scope>IDENTIFICATION</scope>
</reference>
<sequence length="135" mass="14371">MRLDIICPHLCTFTPPENLSKGRFPTNGHAGNALPGQEGHANERLQCCGSRKMIADGKAQTRICELDDTPPPKYGTTLELLDNGRPFINLTPGWAGLSGGKKRGPFADDRAAVRPITVGVVFSVSAASQSKGEAQ</sequence>